<evidence type="ECO:0000256" key="5">
    <source>
        <dbReference type="ARBA" id="ARBA00022679"/>
    </source>
</evidence>
<dbReference type="CDD" id="cd00130">
    <property type="entry name" value="PAS"/>
    <property type="match status" value="1"/>
</dbReference>
<dbReference type="InterPro" id="IPR011006">
    <property type="entry name" value="CheY-like_superfamily"/>
</dbReference>
<keyword evidence="4" id="KW-0597">Phosphoprotein</keyword>
<proteinExistence type="predicted"/>
<keyword evidence="8" id="KW-0067">ATP-binding</keyword>
<keyword evidence="11" id="KW-0131">Cell cycle</keyword>
<dbReference type="PANTHER" id="PTHR43047:SF72">
    <property type="entry name" value="OSMOSENSING HISTIDINE PROTEIN KINASE SLN1"/>
    <property type="match status" value="1"/>
</dbReference>
<dbReference type="NCBIfam" id="TIGR00229">
    <property type="entry name" value="sensory_box"/>
    <property type="match status" value="1"/>
</dbReference>
<dbReference type="SMART" id="SM00304">
    <property type="entry name" value="HAMP"/>
    <property type="match status" value="1"/>
</dbReference>
<dbReference type="Proteomes" id="UP000502831">
    <property type="component" value="Chromosome"/>
</dbReference>
<dbReference type="Pfam" id="PF00672">
    <property type="entry name" value="HAMP"/>
    <property type="match status" value="1"/>
</dbReference>
<dbReference type="InterPro" id="IPR000700">
    <property type="entry name" value="PAS-assoc_C"/>
</dbReference>
<keyword evidence="9" id="KW-0902">Two-component regulatory system</keyword>
<evidence type="ECO:0000256" key="7">
    <source>
        <dbReference type="ARBA" id="ARBA00022777"/>
    </source>
</evidence>
<dbReference type="InterPro" id="IPR000014">
    <property type="entry name" value="PAS"/>
</dbReference>
<dbReference type="InterPro" id="IPR036890">
    <property type="entry name" value="HATPase_C_sf"/>
</dbReference>
<dbReference type="GO" id="GO:0000155">
    <property type="term" value="F:phosphorelay sensor kinase activity"/>
    <property type="evidence" value="ECO:0007669"/>
    <property type="project" value="InterPro"/>
</dbReference>
<dbReference type="RefSeq" id="WP_167749612.1">
    <property type="nucleotide sequence ID" value="NZ_CP039734.2"/>
</dbReference>
<comment type="catalytic activity">
    <reaction evidence="1">
        <text>ATP + protein L-histidine = ADP + protein N-phospho-L-histidine.</text>
        <dbReference type="EC" id="2.7.13.3"/>
    </reaction>
</comment>
<evidence type="ECO:0000256" key="1">
    <source>
        <dbReference type="ARBA" id="ARBA00000085"/>
    </source>
</evidence>
<evidence type="ECO:0000256" key="8">
    <source>
        <dbReference type="ARBA" id="ARBA00022840"/>
    </source>
</evidence>
<dbReference type="InterPro" id="IPR001789">
    <property type="entry name" value="Sig_transdc_resp-reg_receiver"/>
</dbReference>
<keyword evidence="10" id="KW-0472">Membrane</keyword>
<dbReference type="PROSITE" id="PS50109">
    <property type="entry name" value="HIS_KIN"/>
    <property type="match status" value="1"/>
</dbReference>
<evidence type="ECO:0000256" key="3">
    <source>
        <dbReference type="ARBA" id="ARBA00012438"/>
    </source>
</evidence>
<dbReference type="SUPFAM" id="SSF158472">
    <property type="entry name" value="HAMP domain-like"/>
    <property type="match status" value="1"/>
</dbReference>
<dbReference type="CDD" id="cd16922">
    <property type="entry name" value="HATPase_EvgS-ArcB-TorS-like"/>
    <property type="match status" value="1"/>
</dbReference>
<dbReference type="Gene3D" id="3.30.450.20">
    <property type="entry name" value="PAS domain"/>
    <property type="match status" value="1"/>
</dbReference>
<dbReference type="InterPro" id="IPR003660">
    <property type="entry name" value="HAMP_dom"/>
</dbReference>
<protein>
    <recommendedName>
        <fullName evidence="3">histidine kinase</fullName>
        <ecNumber evidence="3">2.7.13.3</ecNumber>
    </recommendedName>
</protein>
<dbReference type="FunFam" id="1.10.287.130:FF:000038">
    <property type="entry name" value="Sensory transduction histidine kinase"/>
    <property type="match status" value="1"/>
</dbReference>
<sequence>MKLKKLFIVLFFINTLFLCFVVFIINDYNQAILQLESAYKMQHKSFVLANELRQSSDDLTRVARTYIVTGKMMFKKQFQTILDIRDGLIPRPKNYNRIFWDFYTLDGSEPVFDGNAISLKTLMKEAGFEQKELDLLYDSKAKSDQLTYLETKAMNALVGIFEDKDGNYTVHKEPDPALARSIMHSDEYHKAKIMIMKPIDHFLEAFEKRTKARILEAHERVKKLETYVSFVIIALIVLVLFSFTIILSRIIDPLETLKNAMLQLAKNDMDTVIPTYKNHDEVGEMIDTMTIFKDNAMKLIESEQKNKSLLDLAAEGIFGLDAKGRIEFINPMGCSLLGYEHQETLIGKYLYEMTDSEKMNQKSTYTQRMMLEKIADMQFATKEGVFFPIDYVSTPMLNKKGYIEGAVVVFSDITERKRYEETLKKATEEAKAANHSKSVFLANMSHELRTPLNAILGFATLLCQSSHLRAVEKENAMIIENSGKHLLELINEILELSKIEAGKIYIKPTTFDFYQSIATIQQMFQSRCEDKGLAFQIELDPSVPRWIICDEQRLRQIIINLLGNAVKFTEDGSILLHVNFSQNQLKIFVRDTGIGIDEKYTKSIFKPFEQIESDKYSKSGTGLGLAITKELVERMGGSIELESTFGKGSTFRFWVDGEIPLEEPTLHVKEQPIQALISDTQKTILIVDDMPQNRFLIRQILEPFSFNLLEASDGLEAIEQATLHSVDLIFMDILMPKLDGLEATKRLKVSAVTKHIPIIIVSAHVFSEDKQEALSVGAHDFLQKPIDEYALVTKLANALHLAVVYASQESKPLHVNEDVQQSLDPLLLKQFVDASMRLDGEMIQTLLAQHTLSEEFTQKIQEALERFDFGKIAKICQ</sequence>
<dbReference type="InterPro" id="IPR003594">
    <property type="entry name" value="HATPase_dom"/>
</dbReference>
<dbReference type="Pfam" id="PF13426">
    <property type="entry name" value="PAS_9"/>
    <property type="match status" value="1"/>
</dbReference>
<dbReference type="EC" id="2.7.13.3" evidence="3"/>
<gene>
    <name evidence="12" type="ORF">FA584_05430</name>
</gene>
<keyword evidence="7" id="KW-0418">Kinase</keyword>
<dbReference type="GO" id="GO:0009927">
    <property type="term" value="F:histidine phosphotransfer kinase activity"/>
    <property type="evidence" value="ECO:0007669"/>
    <property type="project" value="TreeGrafter"/>
</dbReference>
<dbReference type="PROSITE" id="PS50885">
    <property type="entry name" value="HAMP"/>
    <property type="match status" value="1"/>
</dbReference>
<name>A0A6G9VRZ7_9BACT</name>
<dbReference type="CDD" id="cd00082">
    <property type="entry name" value="HisKA"/>
    <property type="match status" value="1"/>
</dbReference>
<keyword evidence="6" id="KW-0547">Nucleotide-binding</keyword>
<dbReference type="PROSITE" id="PS50113">
    <property type="entry name" value="PAC"/>
    <property type="match status" value="1"/>
</dbReference>
<evidence type="ECO:0000256" key="4">
    <source>
        <dbReference type="ARBA" id="ARBA00022553"/>
    </source>
</evidence>
<dbReference type="SMART" id="SM00388">
    <property type="entry name" value="HisKA"/>
    <property type="match status" value="1"/>
</dbReference>
<dbReference type="SMART" id="SM00448">
    <property type="entry name" value="REC"/>
    <property type="match status" value="1"/>
</dbReference>
<dbReference type="SUPFAM" id="SSF52172">
    <property type="entry name" value="CheY-like"/>
    <property type="match status" value="1"/>
</dbReference>
<organism evidence="12 13">
    <name type="scientific">Sulfurospirillum diekertiae</name>
    <dbReference type="NCBI Taxonomy" id="1854492"/>
    <lineage>
        <taxon>Bacteria</taxon>
        <taxon>Pseudomonadati</taxon>
        <taxon>Campylobacterota</taxon>
        <taxon>Epsilonproteobacteria</taxon>
        <taxon>Campylobacterales</taxon>
        <taxon>Sulfurospirillaceae</taxon>
        <taxon>Sulfurospirillum</taxon>
    </lineage>
</organism>
<dbReference type="InterPro" id="IPR035965">
    <property type="entry name" value="PAS-like_dom_sf"/>
</dbReference>
<dbReference type="SMART" id="SM00387">
    <property type="entry name" value="HATPase_c"/>
    <property type="match status" value="1"/>
</dbReference>
<evidence type="ECO:0000256" key="6">
    <source>
        <dbReference type="ARBA" id="ARBA00022741"/>
    </source>
</evidence>
<dbReference type="PANTHER" id="PTHR43047">
    <property type="entry name" value="TWO-COMPONENT HISTIDINE PROTEIN KINASE"/>
    <property type="match status" value="1"/>
</dbReference>
<reference evidence="12 13" key="1">
    <citation type="journal article" date="2017" name="Environ. Sci. Technol.">
        <title>Organohalide Respiration with Chlorinated Ethenes under Low pH Conditions.</title>
        <authorList>
            <person name="Yang Y."/>
            <person name="Capiro N.L."/>
            <person name="Marcet T.F."/>
            <person name="Yan J."/>
            <person name="Pennell K.D."/>
            <person name="Loffler F.E."/>
        </authorList>
    </citation>
    <scope>NUCLEOTIDE SEQUENCE [LARGE SCALE GENOMIC DNA]</scope>
    <source>
        <strain evidence="12 13">ACSDCE</strain>
    </source>
</reference>
<dbReference type="InterPro" id="IPR003661">
    <property type="entry name" value="HisK_dim/P_dom"/>
</dbReference>
<accession>A0A6G9VRZ7</accession>
<dbReference type="SUPFAM" id="SSF55785">
    <property type="entry name" value="PYP-like sensor domain (PAS domain)"/>
    <property type="match status" value="1"/>
</dbReference>
<evidence type="ECO:0000256" key="9">
    <source>
        <dbReference type="ARBA" id="ARBA00023012"/>
    </source>
</evidence>
<dbReference type="SMART" id="SM00091">
    <property type="entry name" value="PAS"/>
    <property type="match status" value="1"/>
</dbReference>
<dbReference type="InterPro" id="IPR004358">
    <property type="entry name" value="Sig_transdc_His_kin-like_C"/>
</dbReference>
<evidence type="ECO:0000256" key="11">
    <source>
        <dbReference type="ARBA" id="ARBA00023306"/>
    </source>
</evidence>
<evidence type="ECO:0000256" key="2">
    <source>
        <dbReference type="ARBA" id="ARBA00004370"/>
    </source>
</evidence>
<dbReference type="InterPro" id="IPR005467">
    <property type="entry name" value="His_kinase_dom"/>
</dbReference>
<dbReference type="SMART" id="SM00086">
    <property type="entry name" value="PAC"/>
    <property type="match status" value="1"/>
</dbReference>
<dbReference type="SUPFAM" id="SSF55874">
    <property type="entry name" value="ATPase domain of HSP90 chaperone/DNA topoisomerase II/histidine kinase"/>
    <property type="match status" value="1"/>
</dbReference>
<comment type="subcellular location">
    <subcellularLocation>
        <location evidence="2">Membrane</location>
    </subcellularLocation>
</comment>
<dbReference type="CDD" id="cd17546">
    <property type="entry name" value="REC_hyHK_CKI1_RcsC-like"/>
    <property type="match status" value="1"/>
</dbReference>
<dbReference type="Pfam" id="PF00512">
    <property type="entry name" value="HisKA"/>
    <property type="match status" value="1"/>
</dbReference>
<dbReference type="GO" id="GO:0005886">
    <property type="term" value="C:plasma membrane"/>
    <property type="evidence" value="ECO:0007669"/>
    <property type="project" value="TreeGrafter"/>
</dbReference>
<evidence type="ECO:0000313" key="13">
    <source>
        <dbReference type="Proteomes" id="UP000502831"/>
    </source>
</evidence>
<dbReference type="PRINTS" id="PR00344">
    <property type="entry name" value="BCTRLSENSOR"/>
</dbReference>
<dbReference type="Pfam" id="PF00072">
    <property type="entry name" value="Response_reg"/>
    <property type="match status" value="1"/>
</dbReference>
<dbReference type="PROSITE" id="PS50112">
    <property type="entry name" value="PAS"/>
    <property type="match status" value="1"/>
</dbReference>
<dbReference type="Gene3D" id="6.10.340.10">
    <property type="match status" value="1"/>
</dbReference>
<keyword evidence="5" id="KW-0808">Transferase</keyword>
<dbReference type="FunFam" id="3.30.565.10:FF:000010">
    <property type="entry name" value="Sensor histidine kinase RcsC"/>
    <property type="match status" value="1"/>
</dbReference>
<dbReference type="Gene3D" id="3.30.565.10">
    <property type="entry name" value="Histidine kinase-like ATPase, C-terminal domain"/>
    <property type="match status" value="1"/>
</dbReference>
<dbReference type="AlphaFoldDB" id="A0A6G9VRZ7"/>
<dbReference type="GO" id="GO:0005524">
    <property type="term" value="F:ATP binding"/>
    <property type="evidence" value="ECO:0007669"/>
    <property type="project" value="UniProtKB-KW"/>
</dbReference>
<dbReference type="SUPFAM" id="SSF47384">
    <property type="entry name" value="Homodimeric domain of signal transducing histidine kinase"/>
    <property type="match status" value="1"/>
</dbReference>
<dbReference type="PROSITE" id="PS50110">
    <property type="entry name" value="RESPONSE_REGULATORY"/>
    <property type="match status" value="1"/>
</dbReference>
<evidence type="ECO:0000256" key="10">
    <source>
        <dbReference type="ARBA" id="ARBA00023136"/>
    </source>
</evidence>
<dbReference type="Gene3D" id="3.40.50.2300">
    <property type="match status" value="1"/>
</dbReference>
<dbReference type="EMBL" id="CP039734">
    <property type="protein sequence ID" value="QIR75679.1"/>
    <property type="molecule type" value="Genomic_DNA"/>
</dbReference>
<dbReference type="InterPro" id="IPR001610">
    <property type="entry name" value="PAC"/>
</dbReference>
<dbReference type="Gene3D" id="1.10.287.130">
    <property type="match status" value="1"/>
</dbReference>
<evidence type="ECO:0000313" key="12">
    <source>
        <dbReference type="EMBL" id="QIR75679.1"/>
    </source>
</evidence>
<dbReference type="Pfam" id="PF02518">
    <property type="entry name" value="HATPase_c"/>
    <property type="match status" value="1"/>
</dbReference>
<dbReference type="InterPro" id="IPR036097">
    <property type="entry name" value="HisK_dim/P_sf"/>
</dbReference>